<dbReference type="SMART" id="SM00834">
    <property type="entry name" value="CxxC_CXXC_SSSS"/>
    <property type="match status" value="1"/>
</dbReference>
<proteinExistence type="predicted"/>
<dbReference type="NCBIfam" id="TIGR02605">
    <property type="entry name" value="CxxC_CxxC_SSSS"/>
    <property type="match status" value="1"/>
</dbReference>
<evidence type="ECO:0000256" key="1">
    <source>
        <dbReference type="SAM" id="MobiDB-lite"/>
    </source>
</evidence>
<organism evidence="3">
    <name type="scientific">Caldithrix abyssi</name>
    <dbReference type="NCBI Taxonomy" id="187145"/>
    <lineage>
        <taxon>Bacteria</taxon>
        <taxon>Pseudomonadati</taxon>
        <taxon>Calditrichota</taxon>
        <taxon>Calditrichia</taxon>
        <taxon>Calditrichales</taxon>
        <taxon>Calditrichaceae</taxon>
        <taxon>Caldithrix</taxon>
    </lineage>
</organism>
<feature type="compositionally biased region" description="Basic and acidic residues" evidence="1">
    <location>
        <begin position="73"/>
        <end position="93"/>
    </location>
</feature>
<comment type="caution">
    <text evidence="3">The sequence shown here is derived from an EMBL/GenBank/DDBJ whole genome shotgun (WGS) entry which is preliminary data.</text>
</comment>
<gene>
    <name evidence="3" type="ORF">ENJ10_13440</name>
</gene>
<dbReference type="PANTHER" id="PTHR34404:SF2">
    <property type="entry name" value="CONSERVED SERINE RICH PROTEIN"/>
    <property type="match status" value="1"/>
</dbReference>
<evidence type="ECO:0000259" key="2">
    <source>
        <dbReference type="SMART" id="SM00834"/>
    </source>
</evidence>
<accession>A0A7V1LPG3</accession>
<dbReference type="EMBL" id="DRLD01000378">
    <property type="protein sequence ID" value="HED11690.1"/>
    <property type="molecule type" value="Genomic_DNA"/>
</dbReference>
<protein>
    <submittedName>
        <fullName evidence="3">Zinc ribbon domain-containing protein</fullName>
    </submittedName>
</protein>
<dbReference type="Gene3D" id="2.20.28.30">
    <property type="entry name" value="RNA polymerase ii, chain L"/>
    <property type="match status" value="1"/>
</dbReference>
<dbReference type="Proteomes" id="UP000886005">
    <property type="component" value="Unassembled WGS sequence"/>
</dbReference>
<dbReference type="InterPro" id="IPR013429">
    <property type="entry name" value="Regulatory_FmdB_Zinc_ribbon"/>
</dbReference>
<feature type="domain" description="Putative regulatory protein FmdB zinc ribbon" evidence="2">
    <location>
        <begin position="1"/>
        <end position="41"/>
    </location>
</feature>
<sequence length="93" mass="10017">MPTYDYQCEECGHVFEAFQRMSEAPLTECPECGGRVKRKIGAGAGLIFKGGGFYITDYKNGKKSPDAGSGNGKKKESSETTAKKEKSEVNKGA</sequence>
<evidence type="ECO:0000313" key="3">
    <source>
        <dbReference type="EMBL" id="HED11690.1"/>
    </source>
</evidence>
<dbReference type="AlphaFoldDB" id="A0A7V1LPG3"/>
<reference evidence="3" key="1">
    <citation type="journal article" date="2020" name="mSystems">
        <title>Genome- and Community-Level Interaction Insights into Carbon Utilization and Element Cycling Functions of Hydrothermarchaeota in Hydrothermal Sediment.</title>
        <authorList>
            <person name="Zhou Z."/>
            <person name="Liu Y."/>
            <person name="Xu W."/>
            <person name="Pan J."/>
            <person name="Luo Z.H."/>
            <person name="Li M."/>
        </authorList>
    </citation>
    <scope>NUCLEOTIDE SEQUENCE [LARGE SCALE GENOMIC DNA]</scope>
    <source>
        <strain evidence="3">HyVt-456</strain>
    </source>
</reference>
<feature type="region of interest" description="Disordered" evidence="1">
    <location>
        <begin position="61"/>
        <end position="93"/>
    </location>
</feature>
<name>A0A7V1LPG3_CALAY</name>
<dbReference type="PANTHER" id="PTHR34404">
    <property type="entry name" value="REGULATORY PROTEIN, FMDB FAMILY"/>
    <property type="match status" value="1"/>
</dbReference>
<dbReference type="Pfam" id="PF09723">
    <property type="entry name" value="Zn_ribbon_8"/>
    <property type="match status" value="1"/>
</dbReference>